<accession>A0A7W7KRE2</accession>
<dbReference type="RefSeq" id="WP_311771857.1">
    <property type="nucleotide sequence ID" value="NZ_JACHLI010000043.1"/>
</dbReference>
<comment type="caution">
    <text evidence="1">The sequence shown here is derived from an EMBL/GenBank/DDBJ whole genome shotgun (WGS) entry which is preliminary data.</text>
</comment>
<dbReference type="Proteomes" id="UP000566995">
    <property type="component" value="Unassembled WGS sequence"/>
</dbReference>
<name>A0A7W7KRE2_PSENT</name>
<sequence>MNSHDLNKLLKNPRAMMQFRASGRVPQREEITSPLITLLKSIHPRELLQITNVKVGLTVGYTGIHPFQNAAQALNWLCPANPGHSEPSVACRDLSFRRRLTIDDLARIASVPDNVRSEWNARNPSRTPSSGFGLD</sequence>
<protein>
    <submittedName>
        <fullName evidence="1">Uncharacterized protein</fullName>
    </submittedName>
</protein>
<dbReference type="AlphaFoldDB" id="A0A7W7KRE2"/>
<dbReference type="EMBL" id="JACHLI010000043">
    <property type="protein sequence ID" value="MBB4867567.1"/>
    <property type="molecule type" value="Genomic_DNA"/>
</dbReference>
<reference evidence="1 2" key="1">
    <citation type="submission" date="2020-08" db="EMBL/GenBank/DDBJ databases">
        <title>Functional genomics of gut bacteria from endangered species of beetles.</title>
        <authorList>
            <person name="Carlos-Shanley C."/>
        </authorList>
    </citation>
    <scope>NUCLEOTIDE SEQUENCE [LARGE SCALE GENOMIC DNA]</scope>
    <source>
        <strain evidence="1 2">S00179</strain>
    </source>
</reference>
<evidence type="ECO:0000313" key="1">
    <source>
        <dbReference type="EMBL" id="MBB4867567.1"/>
    </source>
</evidence>
<proteinExistence type="predicted"/>
<gene>
    <name evidence="1" type="ORF">HNP46_006481</name>
</gene>
<organism evidence="1 2">
    <name type="scientific">Pseudomonas nitroreducens</name>
    <dbReference type="NCBI Taxonomy" id="46680"/>
    <lineage>
        <taxon>Bacteria</taxon>
        <taxon>Pseudomonadati</taxon>
        <taxon>Pseudomonadota</taxon>
        <taxon>Gammaproteobacteria</taxon>
        <taxon>Pseudomonadales</taxon>
        <taxon>Pseudomonadaceae</taxon>
        <taxon>Pseudomonas</taxon>
    </lineage>
</organism>
<evidence type="ECO:0000313" key="2">
    <source>
        <dbReference type="Proteomes" id="UP000566995"/>
    </source>
</evidence>